<dbReference type="AlphaFoldDB" id="H6SMR7"/>
<dbReference type="PATRIC" id="fig|1150469.3.peg.2930"/>
<sequence length="202" mass="21347">MTPCFRWSRRCGGLVLILALAVAGCAAFEPVAPEGPVSGTFDAAQSQAALATGEAAEASGDLESAFEAYRQAARWWPVSRPAWQALARVSAAQGDAESERLALFLEERVEDYDALHPRQARLAFVGAGAHPPAGLDGLVPWAEVMVAFFEEKDLSAQRAAFAGRDPRSRLERYAIYPVAVGSLGGAVYSLGTAASSFASEAE</sequence>
<dbReference type="PROSITE" id="PS51257">
    <property type="entry name" value="PROKAR_LIPOPROTEIN"/>
    <property type="match status" value="1"/>
</dbReference>
<dbReference type="EMBL" id="HE663493">
    <property type="protein sequence ID" value="CCG09202.1"/>
    <property type="molecule type" value="Genomic_DNA"/>
</dbReference>
<evidence type="ECO:0008006" key="4">
    <source>
        <dbReference type="Google" id="ProtNLM"/>
    </source>
</evidence>
<evidence type="ECO:0000256" key="1">
    <source>
        <dbReference type="SAM" id="SignalP"/>
    </source>
</evidence>
<keyword evidence="1" id="KW-0732">Signal</keyword>
<dbReference type="InterPro" id="IPR011990">
    <property type="entry name" value="TPR-like_helical_dom_sf"/>
</dbReference>
<protein>
    <recommendedName>
        <fullName evidence="4">Lipoprotein</fullName>
    </recommendedName>
</protein>
<dbReference type="HOGENOM" id="CLU_1353757_0_0_5"/>
<dbReference type="Proteomes" id="UP000033220">
    <property type="component" value="Chromosome DSM 122"/>
</dbReference>
<name>H6SMR7_PARPM</name>
<gene>
    <name evidence="2" type="ORF">RSPPHO_02576</name>
</gene>
<feature type="signal peptide" evidence="1">
    <location>
        <begin position="1"/>
        <end position="26"/>
    </location>
</feature>
<dbReference type="RefSeq" id="WP_014415833.1">
    <property type="nucleotide sequence ID" value="NC_017059.1"/>
</dbReference>
<dbReference type="OrthoDB" id="7362306at2"/>
<keyword evidence="3" id="KW-1185">Reference proteome</keyword>
<dbReference type="KEGG" id="rpm:RSPPHO_02576"/>
<dbReference type="STRING" id="1150469.RSPPHO_02576"/>
<dbReference type="SUPFAM" id="SSF48452">
    <property type="entry name" value="TPR-like"/>
    <property type="match status" value="1"/>
</dbReference>
<organism evidence="2 3">
    <name type="scientific">Pararhodospirillum photometricum DSM 122</name>
    <dbReference type="NCBI Taxonomy" id="1150469"/>
    <lineage>
        <taxon>Bacteria</taxon>
        <taxon>Pseudomonadati</taxon>
        <taxon>Pseudomonadota</taxon>
        <taxon>Alphaproteobacteria</taxon>
        <taxon>Rhodospirillales</taxon>
        <taxon>Rhodospirillaceae</taxon>
        <taxon>Pararhodospirillum</taxon>
    </lineage>
</organism>
<reference evidence="2 3" key="1">
    <citation type="submission" date="2012-02" db="EMBL/GenBank/DDBJ databases">
        <title>Shotgun genome sequence of Phaeospirillum photometricum DSM 122.</title>
        <authorList>
            <person name="Duquesne K."/>
            <person name="Sturgis J."/>
        </authorList>
    </citation>
    <scope>NUCLEOTIDE SEQUENCE [LARGE SCALE GENOMIC DNA]</scope>
    <source>
        <strain evidence="3">DSM122</strain>
    </source>
</reference>
<proteinExistence type="predicted"/>
<evidence type="ECO:0000313" key="3">
    <source>
        <dbReference type="Proteomes" id="UP000033220"/>
    </source>
</evidence>
<feature type="chain" id="PRO_5003607133" description="Lipoprotein" evidence="1">
    <location>
        <begin position="27"/>
        <end position="202"/>
    </location>
</feature>
<evidence type="ECO:0000313" key="2">
    <source>
        <dbReference type="EMBL" id="CCG09202.1"/>
    </source>
</evidence>
<accession>H6SMR7</accession>